<keyword evidence="10" id="KW-1185">Reference proteome</keyword>
<keyword evidence="4" id="KW-0442">Lipid degradation</keyword>
<sequence length="611" mass="70256">VKYFRDESQRLFSMIYKDERTLPVKILQHAESFQELANYWGYPVEEHIVKTKDNYILGVQRIPHGKQPSATFALNPTQQQDPSIETIFKNNGISLSAIRKDPNEIKIKNKANSSESSSQKKKYIKPVVLLYHGLMTCSELWICNVEYENRLACLLADAGYDVWFGNIRGNKYSMKHTKFDPSERQFWEYSMDEMALYDLPDTIDYILEVTGAPSLAYIGFSQGTAQCFAALSINPTLNNKVNLFIALAPATSPKGLRNPVVDALMKSSPNVIYLFFGRKAVLAMALFWQNVLSPPIFTKIIDLALRFLFGWNCKNISETQKAIGYYHLYSYSSTKSLVHWFQIIGSRKFQMFNDSPPYSYTSTSLGYSCQKFPTLQITTPIAIFYGGRDSLGDMNMLLKQIPAPVLVREVLDYEHLAPSLSPLFYVGLFQITCEEKLSNYQNRKFYKVICKLYNQNEELVKHIIAKNVEPVNSLQLNNSQNENVIFNNQDSVMEEFEVTLDEIESSQSNESYEIAKVTKKNNALPCKCKWTDEAIISLLLYMKDHKQDVSKLKCRGATASQVRKPLWIGASAELRDIYTAEQCEIKWKNAKKQYKNREDFKYKSYVEEILN</sequence>
<dbReference type="Pfam" id="PF04083">
    <property type="entry name" value="Abhydro_lipase"/>
    <property type="match status" value="1"/>
</dbReference>
<dbReference type="SUPFAM" id="SSF53474">
    <property type="entry name" value="alpha/beta-Hydrolases"/>
    <property type="match status" value="1"/>
</dbReference>
<feature type="non-terminal residue" evidence="9">
    <location>
        <position position="611"/>
    </location>
</feature>
<gene>
    <name evidence="9" type="ORF">FCALED_LOCUS6839</name>
</gene>
<dbReference type="Gene3D" id="3.40.50.1820">
    <property type="entry name" value="alpha/beta hydrolase"/>
    <property type="match status" value="1"/>
</dbReference>
<protein>
    <submittedName>
        <fullName evidence="9">12271_t:CDS:1</fullName>
    </submittedName>
</protein>
<keyword evidence="6" id="KW-0443">Lipid metabolism</keyword>
<evidence type="ECO:0000256" key="5">
    <source>
        <dbReference type="ARBA" id="ARBA00022989"/>
    </source>
</evidence>
<dbReference type="GO" id="GO:0016020">
    <property type="term" value="C:membrane"/>
    <property type="evidence" value="ECO:0007669"/>
    <property type="project" value="UniProtKB-SubCell"/>
</dbReference>
<comment type="subcellular location">
    <subcellularLocation>
        <location evidence="1">Membrane</location>
        <topology evidence="1">Single-pass membrane protein</topology>
    </subcellularLocation>
</comment>
<dbReference type="GO" id="GO:0016787">
    <property type="term" value="F:hydrolase activity"/>
    <property type="evidence" value="ECO:0007669"/>
    <property type="project" value="UniProtKB-KW"/>
</dbReference>
<organism evidence="9 10">
    <name type="scientific">Funneliformis caledonium</name>
    <dbReference type="NCBI Taxonomy" id="1117310"/>
    <lineage>
        <taxon>Eukaryota</taxon>
        <taxon>Fungi</taxon>
        <taxon>Fungi incertae sedis</taxon>
        <taxon>Mucoromycota</taxon>
        <taxon>Glomeromycotina</taxon>
        <taxon>Glomeromycetes</taxon>
        <taxon>Glomerales</taxon>
        <taxon>Glomeraceae</taxon>
        <taxon>Funneliformis</taxon>
    </lineage>
</organism>
<proteinExistence type="predicted"/>
<keyword evidence="7" id="KW-0472">Membrane</keyword>
<evidence type="ECO:0000313" key="9">
    <source>
        <dbReference type="EMBL" id="CAG8565794.1"/>
    </source>
</evidence>
<dbReference type="Proteomes" id="UP000789570">
    <property type="component" value="Unassembled WGS sequence"/>
</dbReference>
<reference evidence="9" key="1">
    <citation type="submission" date="2021-06" db="EMBL/GenBank/DDBJ databases">
        <authorList>
            <person name="Kallberg Y."/>
            <person name="Tangrot J."/>
            <person name="Rosling A."/>
        </authorList>
    </citation>
    <scope>NUCLEOTIDE SEQUENCE</scope>
    <source>
        <strain evidence="9">UK204</strain>
    </source>
</reference>
<feature type="domain" description="Partial AB-hydrolase lipase" evidence="8">
    <location>
        <begin position="34"/>
        <end position="144"/>
    </location>
</feature>
<dbReference type="PANTHER" id="PTHR11005">
    <property type="entry name" value="LYSOSOMAL ACID LIPASE-RELATED"/>
    <property type="match status" value="1"/>
</dbReference>
<keyword evidence="2" id="KW-0812">Transmembrane</keyword>
<name>A0A9N9BJE8_9GLOM</name>
<dbReference type="AlphaFoldDB" id="A0A9N9BJE8"/>
<dbReference type="InterPro" id="IPR029058">
    <property type="entry name" value="AB_hydrolase_fold"/>
</dbReference>
<accession>A0A9N9BJE8</accession>
<evidence type="ECO:0000256" key="4">
    <source>
        <dbReference type="ARBA" id="ARBA00022963"/>
    </source>
</evidence>
<comment type="caution">
    <text evidence="9">The sequence shown here is derived from an EMBL/GenBank/DDBJ whole genome shotgun (WGS) entry which is preliminary data.</text>
</comment>
<evidence type="ECO:0000256" key="6">
    <source>
        <dbReference type="ARBA" id="ARBA00023098"/>
    </source>
</evidence>
<keyword evidence="5" id="KW-1133">Transmembrane helix</keyword>
<evidence type="ECO:0000256" key="3">
    <source>
        <dbReference type="ARBA" id="ARBA00022801"/>
    </source>
</evidence>
<evidence type="ECO:0000313" key="10">
    <source>
        <dbReference type="Proteomes" id="UP000789570"/>
    </source>
</evidence>
<dbReference type="OrthoDB" id="9974421at2759"/>
<dbReference type="InterPro" id="IPR006693">
    <property type="entry name" value="AB_hydrolase_lipase"/>
</dbReference>
<evidence type="ECO:0000256" key="1">
    <source>
        <dbReference type="ARBA" id="ARBA00004167"/>
    </source>
</evidence>
<dbReference type="EMBL" id="CAJVPQ010001701">
    <property type="protein sequence ID" value="CAG8565794.1"/>
    <property type="molecule type" value="Genomic_DNA"/>
</dbReference>
<dbReference type="GO" id="GO:0016042">
    <property type="term" value="P:lipid catabolic process"/>
    <property type="evidence" value="ECO:0007669"/>
    <property type="project" value="UniProtKB-KW"/>
</dbReference>
<evidence type="ECO:0000256" key="2">
    <source>
        <dbReference type="ARBA" id="ARBA00022692"/>
    </source>
</evidence>
<evidence type="ECO:0000259" key="8">
    <source>
        <dbReference type="Pfam" id="PF04083"/>
    </source>
</evidence>
<dbReference type="FunFam" id="3.40.50.1820:FF:000095">
    <property type="entry name" value="Triglyceride lipase-cholesterol esterase"/>
    <property type="match status" value="1"/>
</dbReference>
<keyword evidence="3" id="KW-0378">Hydrolase</keyword>
<evidence type="ECO:0000256" key="7">
    <source>
        <dbReference type="ARBA" id="ARBA00023136"/>
    </source>
</evidence>